<keyword evidence="8" id="KW-1185">Reference proteome</keyword>
<feature type="domain" description="HTH luxR-type" evidence="4">
    <location>
        <begin position="147"/>
        <end position="219"/>
    </location>
</feature>
<dbReference type="SUPFAM" id="SSF52172">
    <property type="entry name" value="CheY-like"/>
    <property type="match status" value="1"/>
</dbReference>
<accession>A0AAJ5ZGN9</accession>
<reference evidence="7" key="2">
    <citation type="journal article" date="2023" name="Nat. Commun.">
        <title>Cultivation of marine bacteria of the SAR202 clade.</title>
        <authorList>
            <person name="Lim Y."/>
            <person name="Seo J.H."/>
            <person name="Giovannoni S.J."/>
            <person name="Kang I."/>
            <person name="Cho J.C."/>
        </authorList>
    </citation>
    <scope>NUCLEOTIDE SEQUENCE</scope>
    <source>
        <strain evidence="7">JH1073</strain>
    </source>
</reference>
<dbReference type="EMBL" id="WMBE01000002">
    <property type="protein sequence ID" value="MDG0866524.1"/>
    <property type="molecule type" value="Genomic_DNA"/>
</dbReference>
<dbReference type="SUPFAM" id="SSF46894">
    <property type="entry name" value="C-terminal effector domain of the bipartite response regulators"/>
    <property type="match status" value="1"/>
</dbReference>
<dbReference type="GO" id="GO:0003677">
    <property type="term" value="F:DNA binding"/>
    <property type="evidence" value="ECO:0007669"/>
    <property type="project" value="UniProtKB-KW"/>
</dbReference>
<dbReference type="InterPro" id="IPR058245">
    <property type="entry name" value="NreC/VraR/RcsB-like_REC"/>
</dbReference>
<dbReference type="CDD" id="cd06170">
    <property type="entry name" value="LuxR_C_like"/>
    <property type="match status" value="1"/>
</dbReference>
<dbReference type="Pfam" id="PF00072">
    <property type="entry name" value="Response_reg"/>
    <property type="match status" value="1"/>
</dbReference>
<dbReference type="PANTHER" id="PTHR43214">
    <property type="entry name" value="TWO-COMPONENT RESPONSE REGULATOR"/>
    <property type="match status" value="1"/>
</dbReference>
<dbReference type="Gene3D" id="3.40.50.2300">
    <property type="match status" value="1"/>
</dbReference>
<feature type="modified residue" description="4-aspartylphosphate" evidence="3">
    <location>
        <position position="56"/>
    </location>
</feature>
<dbReference type="InterPro" id="IPR000792">
    <property type="entry name" value="Tscrpt_reg_LuxR_C"/>
</dbReference>
<sequence>MQKISVLIADDHELTRESLALLLDREPGIEVVGVAADGRSAISMAKSLQPSVAILDVSLPMINGIQVARQLRVDSPRTGLVMLSTHDRGEYLKEFMRDDSAGKAFLLKSTLRNTRDIVRSIEDVTAGRTVLDPAMVSKLTSDEGVRLSGALKNLSPRELQVLGLMAKAHSNRAIAEALFIQPRTVEHHISSVLAKLGFNSNGERHGRVFAILTYLESTGQLPMHEGDVEQAAGDMSSPLQMIA</sequence>
<reference evidence="8 9" key="1">
    <citation type="submission" date="2019-11" db="EMBL/GenBank/DDBJ databases">
        <authorList>
            <person name="Cho J.-C."/>
        </authorList>
    </citation>
    <scope>NUCLEOTIDE SEQUENCE [LARGE SCALE GENOMIC DNA]</scope>
    <source>
        <strain evidence="7 8">JH1073</strain>
        <strain evidence="6 9">JH702</strain>
    </source>
</reference>
<protein>
    <submittedName>
        <fullName evidence="7">Response regulator</fullName>
    </submittedName>
</protein>
<dbReference type="Proteomes" id="UP001219901">
    <property type="component" value="Chromosome"/>
</dbReference>
<evidence type="ECO:0000256" key="3">
    <source>
        <dbReference type="PROSITE-ProRule" id="PRU00169"/>
    </source>
</evidence>
<dbReference type="SMART" id="SM00448">
    <property type="entry name" value="REC"/>
    <property type="match status" value="1"/>
</dbReference>
<dbReference type="PROSITE" id="PS50110">
    <property type="entry name" value="RESPONSE_REGULATORY"/>
    <property type="match status" value="1"/>
</dbReference>
<evidence type="ECO:0000256" key="2">
    <source>
        <dbReference type="ARBA" id="ARBA00023125"/>
    </source>
</evidence>
<dbReference type="CDD" id="cd17535">
    <property type="entry name" value="REC_NarL-like"/>
    <property type="match status" value="1"/>
</dbReference>
<dbReference type="GO" id="GO:0000160">
    <property type="term" value="P:phosphorelay signal transduction system"/>
    <property type="evidence" value="ECO:0007669"/>
    <property type="project" value="InterPro"/>
</dbReference>
<dbReference type="InterPro" id="IPR039420">
    <property type="entry name" value="WalR-like"/>
</dbReference>
<evidence type="ECO:0000313" key="8">
    <source>
        <dbReference type="Proteomes" id="UP001219901"/>
    </source>
</evidence>
<keyword evidence="2" id="KW-0238">DNA-binding</keyword>
<dbReference type="InterPro" id="IPR011006">
    <property type="entry name" value="CheY-like_superfamily"/>
</dbReference>
<name>A0AAJ5ZGN9_9CHLR</name>
<dbReference type="AlphaFoldDB" id="A0AAJ5ZGN9"/>
<dbReference type="PANTHER" id="PTHR43214:SF43">
    <property type="entry name" value="TWO-COMPONENT RESPONSE REGULATOR"/>
    <property type="match status" value="1"/>
</dbReference>
<dbReference type="SMART" id="SM00421">
    <property type="entry name" value="HTH_LUXR"/>
    <property type="match status" value="1"/>
</dbReference>
<dbReference type="InterPro" id="IPR001789">
    <property type="entry name" value="Sig_transdc_resp-reg_receiver"/>
</dbReference>
<evidence type="ECO:0000313" key="6">
    <source>
        <dbReference type="EMBL" id="MDG0866524.1"/>
    </source>
</evidence>
<dbReference type="InterPro" id="IPR016032">
    <property type="entry name" value="Sig_transdc_resp-reg_C-effctor"/>
</dbReference>
<evidence type="ECO:0000259" key="4">
    <source>
        <dbReference type="PROSITE" id="PS50043"/>
    </source>
</evidence>
<dbReference type="GO" id="GO:0006355">
    <property type="term" value="P:regulation of DNA-templated transcription"/>
    <property type="evidence" value="ECO:0007669"/>
    <property type="project" value="InterPro"/>
</dbReference>
<organism evidence="7 8">
    <name type="scientific">Candidatus Lucifugimonas marina</name>
    <dbReference type="NCBI Taxonomy" id="3038979"/>
    <lineage>
        <taxon>Bacteria</taxon>
        <taxon>Bacillati</taxon>
        <taxon>Chloroflexota</taxon>
        <taxon>Dehalococcoidia</taxon>
        <taxon>SAR202 cluster</taxon>
        <taxon>Candidatus Lucifugimonadales</taxon>
        <taxon>Candidatus Lucifugimonadaceae</taxon>
        <taxon>Candidatus Lucifugimonas</taxon>
    </lineage>
</organism>
<feature type="domain" description="Response regulatory" evidence="5">
    <location>
        <begin position="5"/>
        <end position="123"/>
    </location>
</feature>
<dbReference type="RefSeq" id="WP_342824010.1">
    <property type="nucleotide sequence ID" value="NZ_CP046146.1"/>
</dbReference>
<dbReference type="Pfam" id="PF00196">
    <property type="entry name" value="GerE"/>
    <property type="match status" value="1"/>
</dbReference>
<evidence type="ECO:0000256" key="1">
    <source>
        <dbReference type="ARBA" id="ARBA00022553"/>
    </source>
</evidence>
<evidence type="ECO:0000259" key="5">
    <source>
        <dbReference type="PROSITE" id="PS50110"/>
    </source>
</evidence>
<dbReference type="Proteomes" id="UP001321249">
    <property type="component" value="Unassembled WGS sequence"/>
</dbReference>
<dbReference type="EMBL" id="CP046147">
    <property type="protein sequence ID" value="WFG40615.1"/>
    <property type="molecule type" value="Genomic_DNA"/>
</dbReference>
<evidence type="ECO:0000313" key="9">
    <source>
        <dbReference type="Proteomes" id="UP001321249"/>
    </source>
</evidence>
<keyword evidence="1 3" id="KW-0597">Phosphoprotein</keyword>
<gene>
    <name evidence="6" type="ORF">GKO46_05480</name>
    <name evidence="7" type="ORF">GKO48_13725</name>
</gene>
<dbReference type="PRINTS" id="PR00038">
    <property type="entry name" value="HTHLUXR"/>
</dbReference>
<evidence type="ECO:0000313" key="7">
    <source>
        <dbReference type="EMBL" id="WFG40615.1"/>
    </source>
</evidence>
<dbReference type="PROSITE" id="PS50043">
    <property type="entry name" value="HTH_LUXR_2"/>
    <property type="match status" value="1"/>
</dbReference>
<reference evidence="8" key="3">
    <citation type="submission" date="2023-06" db="EMBL/GenBank/DDBJ databases">
        <title>Pangenomics reveal diversification of enzyme families and niche specialization in globally abundant SAR202 bacteria.</title>
        <authorList>
            <person name="Saw J.H.W."/>
        </authorList>
    </citation>
    <scope>NUCLEOTIDE SEQUENCE [LARGE SCALE GENOMIC DNA]</scope>
    <source>
        <strain evidence="8">JH1073</strain>
    </source>
</reference>
<proteinExistence type="predicted"/>